<proteinExistence type="inferred from homology"/>
<gene>
    <name evidence="14" type="ORF">Zmor_003730</name>
</gene>
<dbReference type="Pfam" id="PF13359">
    <property type="entry name" value="DDE_Tnp_4"/>
    <property type="match status" value="1"/>
</dbReference>
<comment type="function">
    <text evidence="12">Transposase-derived protein that may have nuclease activity. Does not have transposase activity.</text>
</comment>
<comment type="similarity">
    <text evidence="4">Belongs to the HARBI1 family.</text>
</comment>
<evidence type="ECO:0000256" key="10">
    <source>
        <dbReference type="ARBA" id="ARBA00023242"/>
    </source>
</evidence>
<evidence type="ECO:0000256" key="7">
    <source>
        <dbReference type="ARBA" id="ARBA00022722"/>
    </source>
</evidence>
<evidence type="ECO:0000313" key="15">
    <source>
        <dbReference type="Proteomes" id="UP001168821"/>
    </source>
</evidence>
<keyword evidence="6" id="KW-0963">Cytoplasm</keyword>
<dbReference type="PRINTS" id="PR02086">
    <property type="entry name" value="PUTNUCHARBI1"/>
</dbReference>
<dbReference type="GO" id="GO:0004518">
    <property type="term" value="F:nuclease activity"/>
    <property type="evidence" value="ECO:0007669"/>
    <property type="project" value="UniProtKB-KW"/>
</dbReference>
<name>A0AA38HMY1_9CUCU</name>
<evidence type="ECO:0000256" key="6">
    <source>
        <dbReference type="ARBA" id="ARBA00022490"/>
    </source>
</evidence>
<dbReference type="Proteomes" id="UP001168821">
    <property type="component" value="Unassembled WGS sequence"/>
</dbReference>
<keyword evidence="9" id="KW-0378">Hydrolase</keyword>
<dbReference type="GO" id="GO:0005737">
    <property type="term" value="C:cytoplasm"/>
    <property type="evidence" value="ECO:0007669"/>
    <property type="project" value="UniProtKB-SubCell"/>
</dbReference>
<dbReference type="InterPro" id="IPR045249">
    <property type="entry name" value="HARBI1-like"/>
</dbReference>
<dbReference type="GO" id="GO:0046872">
    <property type="term" value="F:metal ion binding"/>
    <property type="evidence" value="ECO:0007669"/>
    <property type="project" value="UniProtKB-KW"/>
</dbReference>
<dbReference type="GO" id="GO:0005634">
    <property type="term" value="C:nucleus"/>
    <property type="evidence" value="ECO:0007669"/>
    <property type="project" value="UniProtKB-SubCell"/>
</dbReference>
<keyword evidence="15" id="KW-1185">Reference proteome</keyword>
<evidence type="ECO:0000256" key="5">
    <source>
        <dbReference type="ARBA" id="ARBA00015519"/>
    </source>
</evidence>
<dbReference type="GO" id="GO:0016787">
    <property type="term" value="F:hydrolase activity"/>
    <property type="evidence" value="ECO:0007669"/>
    <property type="project" value="UniProtKB-KW"/>
</dbReference>
<dbReference type="PANTHER" id="PTHR22930:SF289">
    <property type="entry name" value="DDE TNP4 DOMAIN-CONTAINING PROTEIN-RELATED"/>
    <property type="match status" value="1"/>
</dbReference>
<evidence type="ECO:0000256" key="2">
    <source>
        <dbReference type="ARBA" id="ARBA00004123"/>
    </source>
</evidence>
<dbReference type="PANTHER" id="PTHR22930">
    <property type="match status" value="1"/>
</dbReference>
<sequence length="355" mass="40053">MELARVFEGSSSSSDEELGDLLVVVDRVKVFRDRRNPFEMYSEAEFRDRYRFYKDTVRHIITLIEDNIAPMTLRNCSLSPADQLLIALRFYATGAFQILVGDDYGVHKSTVCRVVQRVSEHLAGMCPHFVKMPENQQEKLLVKTGFHAIRGFPNVIGCVDGSHVPITSPGGENAELFRNRKTYFSINVQAVCDSKLNIRDIVARWPGSTHDSTIWNASLLSARCENREFQGSYILGDSAFGCTPYLMTPLLNPTTPAERTYNAAHKATRNCIERCFGNWKRRFACLSLGLRTKLENTLTILVATAVLHNIAISQNDQADDFEAIQQYEDVENDINNDNFPGGNAARRALIDTVFR</sequence>
<evidence type="ECO:0000259" key="13">
    <source>
        <dbReference type="Pfam" id="PF13359"/>
    </source>
</evidence>
<comment type="cofactor">
    <cofactor evidence="1">
        <name>a divalent metal cation</name>
        <dbReference type="ChEBI" id="CHEBI:60240"/>
    </cofactor>
</comment>
<keyword evidence="10" id="KW-0539">Nucleus</keyword>
<comment type="caution">
    <text evidence="14">The sequence shown here is derived from an EMBL/GenBank/DDBJ whole genome shotgun (WGS) entry which is preliminary data.</text>
</comment>
<evidence type="ECO:0000256" key="4">
    <source>
        <dbReference type="ARBA" id="ARBA00006958"/>
    </source>
</evidence>
<evidence type="ECO:0000313" key="14">
    <source>
        <dbReference type="EMBL" id="KAJ3640435.1"/>
    </source>
</evidence>
<evidence type="ECO:0000256" key="1">
    <source>
        <dbReference type="ARBA" id="ARBA00001968"/>
    </source>
</evidence>
<organism evidence="14 15">
    <name type="scientific">Zophobas morio</name>
    <dbReference type="NCBI Taxonomy" id="2755281"/>
    <lineage>
        <taxon>Eukaryota</taxon>
        <taxon>Metazoa</taxon>
        <taxon>Ecdysozoa</taxon>
        <taxon>Arthropoda</taxon>
        <taxon>Hexapoda</taxon>
        <taxon>Insecta</taxon>
        <taxon>Pterygota</taxon>
        <taxon>Neoptera</taxon>
        <taxon>Endopterygota</taxon>
        <taxon>Coleoptera</taxon>
        <taxon>Polyphaga</taxon>
        <taxon>Cucujiformia</taxon>
        <taxon>Tenebrionidae</taxon>
        <taxon>Zophobas</taxon>
    </lineage>
</organism>
<evidence type="ECO:0000256" key="12">
    <source>
        <dbReference type="ARBA" id="ARBA00045850"/>
    </source>
</evidence>
<feature type="domain" description="DDE Tnp4" evidence="13">
    <location>
        <begin position="159"/>
        <end position="309"/>
    </location>
</feature>
<dbReference type="AlphaFoldDB" id="A0AA38HMY1"/>
<protein>
    <recommendedName>
        <fullName evidence="5">Putative nuclease HARBI1</fullName>
    </recommendedName>
    <alternativeName>
        <fullName evidence="11">Harbinger transposase-derived nuclease</fullName>
    </alternativeName>
</protein>
<dbReference type="EMBL" id="JALNTZ010000010">
    <property type="protein sequence ID" value="KAJ3640435.1"/>
    <property type="molecule type" value="Genomic_DNA"/>
</dbReference>
<evidence type="ECO:0000256" key="9">
    <source>
        <dbReference type="ARBA" id="ARBA00022801"/>
    </source>
</evidence>
<evidence type="ECO:0000256" key="11">
    <source>
        <dbReference type="ARBA" id="ARBA00030126"/>
    </source>
</evidence>
<dbReference type="InterPro" id="IPR026103">
    <property type="entry name" value="HARBI1_animal"/>
</dbReference>
<reference evidence="14" key="1">
    <citation type="journal article" date="2023" name="G3 (Bethesda)">
        <title>Whole genome assemblies of Zophobas morio and Tenebrio molitor.</title>
        <authorList>
            <person name="Kaur S."/>
            <person name="Stinson S.A."/>
            <person name="diCenzo G.C."/>
        </authorList>
    </citation>
    <scope>NUCLEOTIDE SEQUENCE</scope>
    <source>
        <strain evidence="14">QUZm001</strain>
    </source>
</reference>
<comment type="subcellular location">
    <subcellularLocation>
        <location evidence="3">Cytoplasm</location>
    </subcellularLocation>
    <subcellularLocation>
        <location evidence="2">Nucleus</location>
    </subcellularLocation>
</comment>
<dbReference type="InterPro" id="IPR027806">
    <property type="entry name" value="HARBI1_dom"/>
</dbReference>
<accession>A0AA38HMY1</accession>
<keyword evidence="8" id="KW-0479">Metal-binding</keyword>
<evidence type="ECO:0000256" key="3">
    <source>
        <dbReference type="ARBA" id="ARBA00004496"/>
    </source>
</evidence>
<keyword evidence="7" id="KW-0540">Nuclease</keyword>
<evidence type="ECO:0000256" key="8">
    <source>
        <dbReference type="ARBA" id="ARBA00022723"/>
    </source>
</evidence>